<keyword evidence="7" id="KW-1185">Reference proteome</keyword>
<evidence type="ECO:0000313" key="7">
    <source>
        <dbReference type="Proteomes" id="UP000661435"/>
    </source>
</evidence>
<dbReference type="InterPro" id="IPR001647">
    <property type="entry name" value="HTH_TetR"/>
</dbReference>
<evidence type="ECO:0000256" key="4">
    <source>
        <dbReference type="PROSITE-ProRule" id="PRU00335"/>
    </source>
</evidence>
<gene>
    <name evidence="6" type="ORF">H8S57_16380</name>
</gene>
<dbReference type="PROSITE" id="PS50977">
    <property type="entry name" value="HTH_TETR_2"/>
    <property type="match status" value="1"/>
</dbReference>
<dbReference type="AlphaFoldDB" id="A0A8J6MB90"/>
<dbReference type="GO" id="GO:0003700">
    <property type="term" value="F:DNA-binding transcription factor activity"/>
    <property type="evidence" value="ECO:0007669"/>
    <property type="project" value="TreeGrafter"/>
</dbReference>
<dbReference type="InterPro" id="IPR009057">
    <property type="entry name" value="Homeodomain-like_sf"/>
</dbReference>
<organism evidence="6 7">
    <name type="scientific">Lawsonibacter hominis</name>
    <dbReference type="NCBI Taxonomy" id="2763053"/>
    <lineage>
        <taxon>Bacteria</taxon>
        <taxon>Bacillati</taxon>
        <taxon>Bacillota</taxon>
        <taxon>Clostridia</taxon>
        <taxon>Eubacteriales</taxon>
        <taxon>Oscillospiraceae</taxon>
        <taxon>Lawsonibacter</taxon>
    </lineage>
</organism>
<evidence type="ECO:0000256" key="1">
    <source>
        <dbReference type="ARBA" id="ARBA00023015"/>
    </source>
</evidence>
<name>A0A8J6MB90_9FIRM</name>
<comment type="caution">
    <text evidence="6">The sequence shown here is derived from an EMBL/GenBank/DDBJ whole genome shotgun (WGS) entry which is preliminary data.</text>
</comment>
<dbReference type="InterPro" id="IPR050109">
    <property type="entry name" value="HTH-type_TetR-like_transc_reg"/>
</dbReference>
<dbReference type="PANTHER" id="PTHR30055:SF234">
    <property type="entry name" value="HTH-TYPE TRANSCRIPTIONAL REGULATOR BETI"/>
    <property type="match status" value="1"/>
</dbReference>
<dbReference type="RefSeq" id="WP_186909037.1">
    <property type="nucleotide sequence ID" value="NZ_JACOPP010000053.1"/>
</dbReference>
<evidence type="ECO:0000256" key="3">
    <source>
        <dbReference type="ARBA" id="ARBA00023163"/>
    </source>
</evidence>
<dbReference type="SUPFAM" id="SSF46689">
    <property type="entry name" value="Homeodomain-like"/>
    <property type="match status" value="1"/>
</dbReference>
<dbReference type="PANTHER" id="PTHR30055">
    <property type="entry name" value="HTH-TYPE TRANSCRIPTIONAL REGULATOR RUTR"/>
    <property type="match status" value="1"/>
</dbReference>
<evidence type="ECO:0000259" key="5">
    <source>
        <dbReference type="PROSITE" id="PS50977"/>
    </source>
</evidence>
<accession>A0A8J6MB90</accession>
<feature type="DNA-binding region" description="H-T-H motif" evidence="4">
    <location>
        <begin position="26"/>
        <end position="45"/>
    </location>
</feature>
<dbReference type="Proteomes" id="UP000661435">
    <property type="component" value="Unassembled WGS sequence"/>
</dbReference>
<keyword evidence="3" id="KW-0804">Transcription</keyword>
<dbReference type="Pfam" id="PF00440">
    <property type="entry name" value="TetR_N"/>
    <property type="match status" value="1"/>
</dbReference>
<protein>
    <submittedName>
        <fullName evidence="6">TetR/AcrR family transcriptional regulator</fullName>
    </submittedName>
</protein>
<sequence length="197" mass="22747">MKKDVKTDILETARKLFNEQGYNGVSMRDIAGALGISVGNLTYYFKRKEDLLEAVALRQLEGYQKKAPAASLAELDGHFRRKLAFQKGNAYYFRHYTQLAQISPKVYEMQRGIIRDQYEFYGETFRGFKSHGRMMEDTVPGQTRHLIQALVTVSLFGTAMGEPDGERLPCFWSLIWPMLTETGRREYREEVERRGGV</sequence>
<keyword evidence="1" id="KW-0805">Transcription regulation</keyword>
<dbReference type="PRINTS" id="PR00455">
    <property type="entry name" value="HTHTETR"/>
</dbReference>
<evidence type="ECO:0000313" key="6">
    <source>
        <dbReference type="EMBL" id="MBC5735275.1"/>
    </source>
</evidence>
<dbReference type="GO" id="GO:0000976">
    <property type="term" value="F:transcription cis-regulatory region binding"/>
    <property type="evidence" value="ECO:0007669"/>
    <property type="project" value="TreeGrafter"/>
</dbReference>
<proteinExistence type="predicted"/>
<reference evidence="6" key="1">
    <citation type="submission" date="2020-08" db="EMBL/GenBank/DDBJ databases">
        <title>Genome public.</title>
        <authorList>
            <person name="Liu C."/>
            <person name="Sun Q."/>
        </authorList>
    </citation>
    <scope>NUCLEOTIDE SEQUENCE</scope>
    <source>
        <strain evidence="6">NSJ-51</strain>
    </source>
</reference>
<keyword evidence="2 4" id="KW-0238">DNA-binding</keyword>
<evidence type="ECO:0000256" key="2">
    <source>
        <dbReference type="ARBA" id="ARBA00023125"/>
    </source>
</evidence>
<dbReference type="EMBL" id="JACOPP010000053">
    <property type="protein sequence ID" value="MBC5735275.1"/>
    <property type="molecule type" value="Genomic_DNA"/>
</dbReference>
<feature type="domain" description="HTH tetR-type" evidence="5">
    <location>
        <begin position="3"/>
        <end position="63"/>
    </location>
</feature>
<dbReference type="Gene3D" id="1.10.357.10">
    <property type="entry name" value="Tetracycline Repressor, domain 2"/>
    <property type="match status" value="1"/>
</dbReference>